<evidence type="ECO:0000259" key="7">
    <source>
        <dbReference type="PROSITE" id="PS51194"/>
    </source>
</evidence>
<dbReference type="InterPro" id="IPR001650">
    <property type="entry name" value="Helicase_C-like"/>
</dbReference>
<protein>
    <submittedName>
        <fullName evidence="8">ATP-dependent helicase HrpB</fullName>
    </submittedName>
</protein>
<dbReference type="Pfam" id="PF00270">
    <property type="entry name" value="DEAD"/>
    <property type="match status" value="1"/>
</dbReference>
<dbReference type="InterPro" id="IPR013689">
    <property type="entry name" value="RNA_helicase_ATP-dep_HrpB_C"/>
</dbReference>
<dbReference type="PIRSF" id="PIRSF005496">
    <property type="entry name" value="ATP_hel_hrpB"/>
    <property type="match status" value="1"/>
</dbReference>
<dbReference type="Proteomes" id="UP000245469">
    <property type="component" value="Unassembled WGS sequence"/>
</dbReference>
<dbReference type="GO" id="GO:0005524">
    <property type="term" value="F:ATP binding"/>
    <property type="evidence" value="ECO:0007669"/>
    <property type="project" value="UniProtKB-KW"/>
</dbReference>
<dbReference type="CDD" id="cd18791">
    <property type="entry name" value="SF2_C_RHA"/>
    <property type="match status" value="1"/>
</dbReference>
<feature type="region of interest" description="Disordered" evidence="5">
    <location>
        <begin position="285"/>
        <end position="305"/>
    </location>
</feature>
<dbReference type="SMART" id="SM00382">
    <property type="entry name" value="AAA"/>
    <property type="match status" value="1"/>
</dbReference>
<dbReference type="PROSITE" id="PS51194">
    <property type="entry name" value="HELICASE_CTER"/>
    <property type="match status" value="1"/>
</dbReference>
<keyword evidence="9" id="KW-1185">Reference proteome</keyword>
<evidence type="ECO:0000313" key="9">
    <source>
        <dbReference type="Proteomes" id="UP000245469"/>
    </source>
</evidence>
<evidence type="ECO:0000256" key="4">
    <source>
        <dbReference type="ARBA" id="ARBA00022840"/>
    </source>
</evidence>
<organism evidence="8 9">
    <name type="scientific">Quadrisphaera granulorum</name>
    <dbReference type="NCBI Taxonomy" id="317664"/>
    <lineage>
        <taxon>Bacteria</taxon>
        <taxon>Bacillati</taxon>
        <taxon>Actinomycetota</taxon>
        <taxon>Actinomycetes</taxon>
        <taxon>Kineosporiales</taxon>
        <taxon>Kineosporiaceae</taxon>
        <taxon>Quadrisphaera</taxon>
    </lineage>
</organism>
<dbReference type="SMART" id="SM00487">
    <property type="entry name" value="DEXDc"/>
    <property type="match status" value="1"/>
</dbReference>
<evidence type="ECO:0000256" key="1">
    <source>
        <dbReference type="ARBA" id="ARBA00022741"/>
    </source>
</evidence>
<dbReference type="PANTHER" id="PTHR43519:SF1">
    <property type="entry name" value="ATP-DEPENDENT RNA HELICASE HRPB"/>
    <property type="match status" value="1"/>
</dbReference>
<reference evidence="8 9" key="1">
    <citation type="submission" date="2018-03" db="EMBL/GenBank/DDBJ databases">
        <title>Genomic Encyclopedia of Archaeal and Bacterial Type Strains, Phase II (KMG-II): from individual species to whole genera.</title>
        <authorList>
            <person name="Goeker M."/>
        </authorList>
    </citation>
    <scope>NUCLEOTIDE SEQUENCE [LARGE SCALE GENOMIC DNA]</scope>
    <source>
        <strain evidence="8 9">DSM 44889</strain>
    </source>
</reference>
<evidence type="ECO:0000256" key="3">
    <source>
        <dbReference type="ARBA" id="ARBA00022806"/>
    </source>
</evidence>
<accession>A0A315ZY42</accession>
<dbReference type="GO" id="GO:0004386">
    <property type="term" value="F:helicase activity"/>
    <property type="evidence" value="ECO:0007669"/>
    <property type="project" value="UniProtKB-KW"/>
</dbReference>
<dbReference type="InterPro" id="IPR002464">
    <property type="entry name" value="DNA/RNA_helicase_DEAH_CS"/>
</dbReference>
<dbReference type="EMBL" id="QGDQ01000023">
    <property type="protein sequence ID" value="PWJ50213.1"/>
    <property type="molecule type" value="Genomic_DNA"/>
</dbReference>
<dbReference type="PROSITE" id="PS51192">
    <property type="entry name" value="HELICASE_ATP_BIND_1"/>
    <property type="match status" value="1"/>
</dbReference>
<dbReference type="NCBIfam" id="TIGR01970">
    <property type="entry name" value="DEAH_box_HrpB"/>
    <property type="match status" value="1"/>
</dbReference>
<dbReference type="GO" id="GO:0016787">
    <property type="term" value="F:hydrolase activity"/>
    <property type="evidence" value="ECO:0007669"/>
    <property type="project" value="UniProtKB-KW"/>
</dbReference>
<dbReference type="SMART" id="SM00490">
    <property type="entry name" value="HELICc"/>
    <property type="match status" value="1"/>
</dbReference>
<dbReference type="InterPro" id="IPR007502">
    <property type="entry name" value="Helicase-assoc_dom"/>
</dbReference>
<evidence type="ECO:0000256" key="2">
    <source>
        <dbReference type="ARBA" id="ARBA00022801"/>
    </source>
</evidence>
<dbReference type="PROSITE" id="PS00690">
    <property type="entry name" value="DEAH_ATP_HELICASE"/>
    <property type="match status" value="1"/>
</dbReference>
<comment type="caution">
    <text evidence="8">The sequence shown here is derived from an EMBL/GenBank/DDBJ whole genome shotgun (WGS) entry which is preliminary data.</text>
</comment>
<dbReference type="GO" id="GO:0003676">
    <property type="term" value="F:nucleic acid binding"/>
    <property type="evidence" value="ECO:0007669"/>
    <property type="project" value="InterPro"/>
</dbReference>
<dbReference type="AlphaFoldDB" id="A0A315ZY42"/>
<keyword evidence="4" id="KW-0067">ATP-binding</keyword>
<dbReference type="InterPro" id="IPR027417">
    <property type="entry name" value="P-loop_NTPase"/>
</dbReference>
<proteinExistence type="predicted"/>
<feature type="domain" description="Helicase ATP-binding" evidence="6">
    <location>
        <begin position="28"/>
        <end position="181"/>
    </location>
</feature>
<dbReference type="InterPro" id="IPR010225">
    <property type="entry name" value="HrpB"/>
</dbReference>
<dbReference type="Pfam" id="PF00271">
    <property type="entry name" value="Helicase_C"/>
    <property type="match status" value="1"/>
</dbReference>
<keyword evidence="2" id="KW-0378">Hydrolase</keyword>
<evidence type="ECO:0000313" key="8">
    <source>
        <dbReference type="EMBL" id="PWJ50213.1"/>
    </source>
</evidence>
<dbReference type="InterPro" id="IPR003593">
    <property type="entry name" value="AAA+_ATPase"/>
</dbReference>
<gene>
    <name evidence="8" type="ORF">BXY45_12321</name>
</gene>
<keyword evidence="1" id="KW-0547">Nucleotide-binding</keyword>
<dbReference type="Pfam" id="PF08482">
    <property type="entry name" value="HrpB_C"/>
    <property type="match status" value="1"/>
</dbReference>
<dbReference type="InterPro" id="IPR011545">
    <property type="entry name" value="DEAD/DEAH_box_helicase_dom"/>
</dbReference>
<dbReference type="Gene3D" id="3.40.50.300">
    <property type="entry name" value="P-loop containing nucleotide triphosphate hydrolases"/>
    <property type="match status" value="2"/>
</dbReference>
<name>A0A315ZY42_9ACTN</name>
<evidence type="ECO:0000259" key="6">
    <source>
        <dbReference type="PROSITE" id="PS51192"/>
    </source>
</evidence>
<dbReference type="Gene3D" id="1.20.120.1080">
    <property type="match status" value="1"/>
</dbReference>
<feature type="domain" description="Helicase C-terminal" evidence="7">
    <location>
        <begin position="235"/>
        <end position="408"/>
    </location>
</feature>
<evidence type="ECO:0000256" key="5">
    <source>
        <dbReference type="SAM" id="MobiDB-lite"/>
    </source>
</evidence>
<keyword evidence="3 8" id="KW-0347">Helicase</keyword>
<dbReference type="PANTHER" id="PTHR43519">
    <property type="entry name" value="ATP-DEPENDENT RNA HELICASE HRPB"/>
    <property type="match status" value="1"/>
</dbReference>
<dbReference type="SUPFAM" id="SSF52540">
    <property type="entry name" value="P-loop containing nucleoside triphosphate hydrolases"/>
    <property type="match status" value="1"/>
</dbReference>
<sequence length="890" mass="92092">MGGVMLPPAGRPGAGSDLPVRDVLDELATALAERGTALLVAPPGTGKTTLVPLALADSLPTGGGRVVVAEPRRVAVRAAARRMASLVGEPVGQRVGWSVRGERRTSAATLIEVVTTGLLLRRLQRDPELPGVAVVVLDEVHERHLDADLALALLLDARAALRPDLRVLAASATPDTARLAAVLGSSGGSESSEDDDGERPAPVVVATAPLHPLDVVWAPPTRPVRPPEGTRTDPALLDHVAATVRRALAERDGDVLVFVPGAAEVGGVRSRLAASVASETDVLALSGRQSADEQDSALRPSPPGRRRVVVSTAVAESSLTVPGVRTVVDAGLARVPRTDHARGLGGLATVRVSRAAAEQRAGRAAREAPGTVYRCWSALEHERLAAQPQPEVATADLTGAVLALAAWSRADGAGLPLLDPLPAGATAAAVRVLHDLGLLDGDDPSTARPTARGRAVASLGLEPRWGRALLDGAALVGERTAAEVVALLSEDGLVGGGGRGGGPGGGAGAGDDVAASWRSLRREDDPGRSARWRAEVRRLTGALADLPTGQGVGQVAERAARLTDDAAAALVVGLAHPERLARARSAGSSGDSYLTAGGTAVRLAPGSALRGAPWLAVAVADRSGADPEARVRVAAALDEDGARAAAPQLLSDVEEITWEGGAGGDVVTRRVERLGVIELSSRPLTGALDDRQRALVADALADGLAQAGLALLPWPEAAVRLRQRLAACREALGDPWPAVDDDALLARATEWLGPELADARRRADLARVDTTSALRRLLPWPEATRLDELAPERLPLPAGGRQASAALDWSDPAAPVLAVRLQHVLGWTGAPRVLDGRVAVVVHLLSPAGRPLAVTADLAGFWRGAYREVRAQMRGRYPKHPWPEDPLAPS</sequence>
<dbReference type="InterPro" id="IPR014001">
    <property type="entry name" value="Helicase_ATP-bd"/>
</dbReference>
<dbReference type="SMART" id="SM00847">
    <property type="entry name" value="HA2"/>
    <property type="match status" value="1"/>
</dbReference>